<dbReference type="RefSeq" id="WP_179660016.1">
    <property type="nucleotide sequence ID" value="NZ_JACBZR010000001.1"/>
</dbReference>
<organism evidence="2 3">
    <name type="scientific">Nocardioides panzhihuensis</name>
    <dbReference type="NCBI Taxonomy" id="860243"/>
    <lineage>
        <taxon>Bacteria</taxon>
        <taxon>Bacillati</taxon>
        <taxon>Actinomycetota</taxon>
        <taxon>Actinomycetes</taxon>
        <taxon>Propionibacteriales</taxon>
        <taxon>Nocardioidaceae</taxon>
        <taxon>Nocardioides</taxon>
    </lineage>
</organism>
<gene>
    <name evidence="2" type="ORF">BJ988_004395</name>
</gene>
<dbReference type="InterPro" id="IPR010985">
    <property type="entry name" value="Ribbon_hlx_hlx"/>
</dbReference>
<evidence type="ECO:0000313" key="3">
    <source>
        <dbReference type="Proteomes" id="UP000564496"/>
    </source>
</evidence>
<dbReference type="Proteomes" id="UP000564496">
    <property type="component" value="Unassembled WGS sequence"/>
</dbReference>
<dbReference type="AlphaFoldDB" id="A0A7Z0IUB2"/>
<evidence type="ECO:0000256" key="1">
    <source>
        <dbReference type="SAM" id="MobiDB-lite"/>
    </source>
</evidence>
<protein>
    <recommendedName>
        <fullName evidence="4">Toxin-antitoxin system HicB family antitoxin</fullName>
    </recommendedName>
</protein>
<keyword evidence="3" id="KW-1185">Reference proteome</keyword>
<dbReference type="GO" id="GO:0006355">
    <property type="term" value="P:regulation of DNA-templated transcription"/>
    <property type="evidence" value="ECO:0007669"/>
    <property type="project" value="InterPro"/>
</dbReference>
<evidence type="ECO:0000313" key="2">
    <source>
        <dbReference type="EMBL" id="NYI79747.1"/>
    </source>
</evidence>
<proteinExistence type="predicted"/>
<accession>A0A7Z0IUB2</accession>
<dbReference type="SUPFAM" id="SSF47598">
    <property type="entry name" value="Ribbon-helix-helix"/>
    <property type="match status" value="1"/>
</dbReference>
<reference evidence="2 3" key="1">
    <citation type="submission" date="2020-07" db="EMBL/GenBank/DDBJ databases">
        <title>Sequencing the genomes of 1000 actinobacteria strains.</title>
        <authorList>
            <person name="Klenk H.-P."/>
        </authorList>
    </citation>
    <scope>NUCLEOTIDE SEQUENCE [LARGE SCALE GENOMIC DNA]</scope>
    <source>
        <strain evidence="2 3">DSM 26487</strain>
    </source>
</reference>
<dbReference type="EMBL" id="JACBZR010000001">
    <property type="protein sequence ID" value="NYI79747.1"/>
    <property type="molecule type" value="Genomic_DNA"/>
</dbReference>
<dbReference type="InterPro" id="IPR008651">
    <property type="entry name" value="Uncharacterised_HicB"/>
</dbReference>
<feature type="region of interest" description="Disordered" evidence="1">
    <location>
        <begin position="83"/>
        <end position="109"/>
    </location>
</feature>
<name>A0A7Z0IUB2_9ACTN</name>
<comment type="caution">
    <text evidence="2">The sequence shown here is derived from an EMBL/GenBank/DDBJ whole genome shotgun (WGS) entry which is preliminary data.</text>
</comment>
<evidence type="ECO:0008006" key="4">
    <source>
        <dbReference type="Google" id="ProtNLM"/>
    </source>
</evidence>
<sequence length="193" mass="20525">MDITPYIDSLRRDLLAAAEASGPEARETTERLTYALDPAARLAMMEAVSQAAAEITAELPTGNVDVRLRGRDLEFGVTLPALAEPVAPTPPTPPAPPAPPVPPELETDDSLSRVSLRIPESLKAKAEEAAADAGQSLNTWLVGAVRAATRENTVGVDVDLSAIPHIVNEAMSNLDPFRGGNRGRSDRRMTGWL</sequence>
<dbReference type="Pfam" id="PF05534">
    <property type="entry name" value="HicB"/>
    <property type="match status" value="1"/>
</dbReference>
<feature type="compositionally biased region" description="Pro residues" evidence="1">
    <location>
        <begin position="87"/>
        <end position="103"/>
    </location>
</feature>